<keyword evidence="11" id="KW-1185">Reference proteome</keyword>
<evidence type="ECO:0000256" key="4">
    <source>
        <dbReference type="ARBA" id="ARBA00022679"/>
    </source>
</evidence>
<dbReference type="RefSeq" id="WP_104072679.1">
    <property type="nucleotide sequence ID" value="NZ_PRDS01000012.1"/>
</dbReference>
<keyword evidence="7 8" id="KW-0472">Membrane</keyword>
<dbReference type="GO" id="GO:0009103">
    <property type="term" value="P:lipopolysaccharide biosynthetic process"/>
    <property type="evidence" value="ECO:0007669"/>
    <property type="project" value="UniProtKB-ARBA"/>
</dbReference>
<gene>
    <name evidence="10" type="ORF">LV82_02799</name>
</gene>
<evidence type="ECO:0000313" key="10">
    <source>
        <dbReference type="EMBL" id="PPB79517.1"/>
    </source>
</evidence>
<evidence type="ECO:0000313" key="11">
    <source>
        <dbReference type="Proteomes" id="UP000239736"/>
    </source>
</evidence>
<evidence type="ECO:0000256" key="6">
    <source>
        <dbReference type="ARBA" id="ARBA00022989"/>
    </source>
</evidence>
<feature type="transmembrane region" description="Helical" evidence="8">
    <location>
        <begin position="78"/>
        <end position="99"/>
    </location>
</feature>
<feature type="transmembrane region" description="Helical" evidence="8">
    <location>
        <begin position="325"/>
        <end position="346"/>
    </location>
</feature>
<feature type="domain" description="Glycosyltransferase RgtA/B/C/D-like" evidence="9">
    <location>
        <begin position="61"/>
        <end position="186"/>
    </location>
</feature>
<dbReference type="Proteomes" id="UP000239736">
    <property type="component" value="Unassembled WGS sequence"/>
</dbReference>
<reference evidence="10 11" key="1">
    <citation type="submission" date="2018-01" db="EMBL/GenBank/DDBJ databases">
        <title>Genomic Encyclopedia of Archaeal and Bacterial Type Strains, Phase II (KMG-II): from individual species to whole genera.</title>
        <authorList>
            <person name="Goeker M."/>
        </authorList>
    </citation>
    <scope>NUCLEOTIDE SEQUENCE [LARGE SCALE GENOMIC DNA]</scope>
    <source>
        <strain evidence="10 11">DSM 12048</strain>
    </source>
</reference>
<dbReference type="OrthoDB" id="7700077at2"/>
<feature type="transmembrane region" description="Helical" evidence="8">
    <location>
        <begin position="158"/>
        <end position="187"/>
    </location>
</feature>
<feature type="transmembrane region" description="Helical" evidence="8">
    <location>
        <begin position="352"/>
        <end position="373"/>
    </location>
</feature>
<dbReference type="GO" id="GO:0005886">
    <property type="term" value="C:plasma membrane"/>
    <property type="evidence" value="ECO:0007669"/>
    <property type="project" value="UniProtKB-SubCell"/>
</dbReference>
<evidence type="ECO:0000256" key="5">
    <source>
        <dbReference type="ARBA" id="ARBA00022692"/>
    </source>
</evidence>
<dbReference type="Pfam" id="PF13231">
    <property type="entry name" value="PMT_2"/>
    <property type="match status" value="1"/>
</dbReference>
<sequence>MRHSGRHDLVWLGAILALAAALRVWGLNAPLWHDEIQTLATHLNRGWASMLDSYSMNHHYLHNLLAKASISVLGDTPWAVRLPAMLFGLGTIAAAWHLARDIGGTRIAHVSALLLALSYHQIWFSQNARGYTALAFFSTLAMVLFLRGMRRPRPATWLGLGLCMAAAIFTHLTGAFFFVALGLVWLGTVMVRALRGRLEPGLIGPPLTGFLLGTAVTLLLYAPLVPSLIATVQSVSGSSAADPMKEYQSPLWAAFEAIRTATGNAGPLTALAGVAVLLLSLLGWIATYRDARLFAPTVFLHIAVTVALLMAVDMRIWPRFFFTDIAFLMILIVSGVQLGSALIAHLVRAPRLAGPIFTLGVIGMIGISAMLALRNYQYPKQDLKAAWNFAHQIERQGARVIAIGHAGSNFRARFGADWPVLFTDAEYHKAIAGDGPVVLVVGFPARVFRDMPQLAADAGVTPGTDICAPGHEGPVLRTLRCFPGTLGDGNVIVLSRD</sequence>
<evidence type="ECO:0000259" key="9">
    <source>
        <dbReference type="Pfam" id="PF13231"/>
    </source>
</evidence>
<dbReference type="InterPro" id="IPR038731">
    <property type="entry name" value="RgtA/B/C-like"/>
</dbReference>
<keyword evidence="6 8" id="KW-1133">Transmembrane helix</keyword>
<accession>A0A2S5JDF4</accession>
<evidence type="ECO:0000256" key="7">
    <source>
        <dbReference type="ARBA" id="ARBA00023136"/>
    </source>
</evidence>
<protein>
    <submittedName>
        <fullName evidence="10">Dolichyl-phosphate-mannose-protein mannosyltransferase</fullName>
    </submittedName>
</protein>
<evidence type="ECO:0000256" key="3">
    <source>
        <dbReference type="ARBA" id="ARBA00022676"/>
    </source>
</evidence>
<keyword evidence="4 10" id="KW-0808">Transferase</keyword>
<dbReference type="PANTHER" id="PTHR33908">
    <property type="entry name" value="MANNOSYLTRANSFERASE YKCB-RELATED"/>
    <property type="match status" value="1"/>
</dbReference>
<evidence type="ECO:0000256" key="8">
    <source>
        <dbReference type="SAM" id="Phobius"/>
    </source>
</evidence>
<feature type="transmembrane region" description="Helical" evidence="8">
    <location>
        <begin position="293"/>
        <end position="313"/>
    </location>
</feature>
<feature type="transmembrane region" description="Helical" evidence="8">
    <location>
        <begin position="130"/>
        <end position="146"/>
    </location>
</feature>
<dbReference type="PANTHER" id="PTHR33908:SF11">
    <property type="entry name" value="MEMBRANE PROTEIN"/>
    <property type="match status" value="1"/>
</dbReference>
<feature type="transmembrane region" description="Helical" evidence="8">
    <location>
        <begin position="268"/>
        <end position="287"/>
    </location>
</feature>
<feature type="transmembrane region" description="Helical" evidence="8">
    <location>
        <begin position="106"/>
        <end position="124"/>
    </location>
</feature>
<keyword evidence="3 10" id="KW-0328">Glycosyltransferase</keyword>
<evidence type="ECO:0000256" key="1">
    <source>
        <dbReference type="ARBA" id="ARBA00004651"/>
    </source>
</evidence>
<dbReference type="AlphaFoldDB" id="A0A2S5JDF4"/>
<comment type="subcellular location">
    <subcellularLocation>
        <location evidence="1">Cell membrane</location>
        <topology evidence="1">Multi-pass membrane protein</topology>
    </subcellularLocation>
</comment>
<dbReference type="GO" id="GO:0016763">
    <property type="term" value="F:pentosyltransferase activity"/>
    <property type="evidence" value="ECO:0007669"/>
    <property type="project" value="TreeGrafter"/>
</dbReference>
<name>A0A2S5JDF4_9RHOB</name>
<keyword evidence="2" id="KW-1003">Cell membrane</keyword>
<feature type="transmembrane region" description="Helical" evidence="8">
    <location>
        <begin position="207"/>
        <end position="229"/>
    </location>
</feature>
<dbReference type="InterPro" id="IPR050297">
    <property type="entry name" value="LipidA_mod_glycosyltrf_83"/>
</dbReference>
<organism evidence="10 11">
    <name type="scientific">Albidovulum inexpectatum</name>
    <dbReference type="NCBI Taxonomy" id="196587"/>
    <lineage>
        <taxon>Bacteria</taxon>
        <taxon>Pseudomonadati</taxon>
        <taxon>Pseudomonadota</taxon>
        <taxon>Alphaproteobacteria</taxon>
        <taxon>Rhodobacterales</taxon>
        <taxon>Paracoccaceae</taxon>
        <taxon>Albidovulum</taxon>
    </lineage>
</organism>
<comment type="caution">
    <text evidence="10">The sequence shown here is derived from an EMBL/GenBank/DDBJ whole genome shotgun (WGS) entry which is preliminary data.</text>
</comment>
<keyword evidence="5 8" id="KW-0812">Transmembrane</keyword>
<evidence type="ECO:0000256" key="2">
    <source>
        <dbReference type="ARBA" id="ARBA00022475"/>
    </source>
</evidence>
<dbReference type="EMBL" id="PRDS01000012">
    <property type="protein sequence ID" value="PPB79517.1"/>
    <property type="molecule type" value="Genomic_DNA"/>
</dbReference>
<proteinExistence type="predicted"/>